<dbReference type="EMBL" id="VVIM01000006">
    <property type="protein sequence ID" value="KAB0798178.1"/>
    <property type="molecule type" value="Genomic_DNA"/>
</dbReference>
<evidence type="ECO:0000256" key="1">
    <source>
        <dbReference type="SAM" id="SignalP"/>
    </source>
</evidence>
<accession>A0A1Y1L1S4</accession>
<dbReference type="AlphaFoldDB" id="A0A1Y1L1S4"/>
<dbReference type="InterPro" id="IPR006170">
    <property type="entry name" value="PBP/GOBP"/>
</dbReference>
<dbReference type="Proteomes" id="UP000327044">
    <property type="component" value="Unassembled WGS sequence"/>
</dbReference>
<dbReference type="EMBL" id="GEZM01068863">
    <property type="protein sequence ID" value="JAV66727.1"/>
    <property type="molecule type" value="Transcribed_RNA"/>
</dbReference>
<dbReference type="CDD" id="cd23992">
    <property type="entry name" value="PBP_GOBP"/>
    <property type="match status" value="1"/>
</dbReference>
<reference evidence="3" key="3">
    <citation type="submission" date="2019-08" db="EMBL/GenBank/DDBJ databases">
        <authorList>
            <consortium name="Photinus pyralis genome working group"/>
            <person name="Fallon T.R."/>
            <person name="Sander Lower S.E."/>
            <person name="Weng J.-K."/>
        </authorList>
    </citation>
    <scope>NUCLEOTIDE SEQUENCE</scope>
    <source>
        <strain evidence="3">1611_PpyrPB1</strain>
        <tissue evidence="3">Whole body</tissue>
    </source>
</reference>
<name>A0A1Y1L1S4_PHOPY</name>
<dbReference type="SUPFAM" id="SSF47565">
    <property type="entry name" value="Insect pheromone/odorant-binding proteins"/>
    <property type="match status" value="1"/>
</dbReference>
<sequence length="134" mass="15384">MWRLLVLLPLLLPTASATKQLPELFMTTFTTLLQRHYDDCVHEIGIGPEVPSKIFADLNWPKDPKLKCFFKCIHDHLEFSSNGIFDHDRILLDLKMPDDKLINDCLEKTYKADDFCERAFIMTKCIAVGAAVDV</sequence>
<feature type="chain" id="PRO_5011907351" evidence="1">
    <location>
        <begin position="18"/>
        <end position="134"/>
    </location>
</feature>
<dbReference type="InParanoid" id="A0A1Y1L1S4"/>
<evidence type="ECO:0000313" key="4">
    <source>
        <dbReference type="Proteomes" id="UP000327044"/>
    </source>
</evidence>
<dbReference type="EMBL" id="GEZM01068862">
    <property type="protein sequence ID" value="JAV66728.1"/>
    <property type="molecule type" value="Transcribed_RNA"/>
</dbReference>
<keyword evidence="1" id="KW-0732">Signal</keyword>
<proteinExistence type="predicted"/>
<dbReference type="GO" id="GO:0005549">
    <property type="term" value="F:odorant binding"/>
    <property type="evidence" value="ECO:0007669"/>
    <property type="project" value="InterPro"/>
</dbReference>
<dbReference type="Gene3D" id="1.10.238.20">
    <property type="entry name" value="Pheromone/general odorant binding protein domain"/>
    <property type="match status" value="1"/>
</dbReference>
<feature type="signal peptide" evidence="1">
    <location>
        <begin position="1"/>
        <end position="17"/>
    </location>
</feature>
<dbReference type="InterPro" id="IPR036728">
    <property type="entry name" value="PBP_GOBP_sf"/>
</dbReference>
<evidence type="ECO:0000313" key="3">
    <source>
        <dbReference type="EMBL" id="KAB0798178.1"/>
    </source>
</evidence>
<protein>
    <submittedName>
        <fullName evidence="2">Uncharacterized protein</fullName>
    </submittedName>
</protein>
<reference evidence="2" key="1">
    <citation type="journal article" date="2016" name="Sci. Rep.">
        <title>Molecular characterization of firefly nuptial gifts: a multi-omics approach sheds light on postcopulatory sexual selection.</title>
        <authorList>
            <person name="Al-Wathiqui N."/>
            <person name="Fallon T.R."/>
            <person name="South A."/>
            <person name="Weng J.K."/>
            <person name="Lewis S.M."/>
        </authorList>
    </citation>
    <scope>NUCLEOTIDE SEQUENCE</scope>
</reference>
<evidence type="ECO:0000313" key="2">
    <source>
        <dbReference type="EMBL" id="JAV66728.1"/>
    </source>
</evidence>
<organism evidence="2">
    <name type="scientific">Photinus pyralis</name>
    <name type="common">Common eastern firefly</name>
    <name type="synonym">Lampyris pyralis</name>
    <dbReference type="NCBI Taxonomy" id="7054"/>
    <lineage>
        <taxon>Eukaryota</taxon>
        <taxon>Metazoa</taxon>
        <taxon>Ecdysozoa</taxon>
        <taxon>Arthropoda</taxon>
        <taxon>Hexapoda</taxon>
        <taxon>Insecta</taxon>
        <taxon>Pterygota</taxon>
        <taxon>Neoptera</taxon>
        <taxon>Endopterygota</taxon>
        <taxon>Coleoptera</taxon>
        <taxon>Polyphaga</taxon>
        <taxon>Elateriformia</taxon>
        <taxon>Elateroidea</taxon>
        <taxon>Lampyridae</taxon>
        <taxon>Lampyrinae</taxon>
        <taxon>Photinus</taxon>
    </lineage>
</organism>
<dbReference type="FunCoup" id="A0A1Y1L1S4">
    <property type="interactions" value="1"/>
</dbReference>
<gene>
    <name evidence="3" type="ORF">PPYR_09171</name>
</gene>
<dbReference type="SMART" id="SM00708">
    <property type="entry name" value="PhBP"/>
    <property type="match status" value="1"/>
</dbReference>
<dbReference type="Pfam" id="PF01395">
    <property type="entry name" value="PBP_GOBP"/>
    <property type="match status" value="1"/>
</dbReference>
<keyword evidence="4" id="KW-1185">Reference proteome</keyword>
<reference evidence="3 4" key="2">
    <citation type="journal article" date="2018" name="Elife">
        <title>Firefly genomes illuminate parallel origins of bioluminescence in beetles.</title>
        <authorList>
            <person name="Fallon T.R."/>
            <person name="Lower S.E."/>
            <person name="Chang C.H."/>
            <person name="Bessho-Uehara M."/>
            <person name="Martin G.J."/>
            <person name="Bewick A.J."/>
            <person name="Behringer M."/>
            <person name="Debat H.J."/>
            <person name="Wong I."/>
            <person name="Day J.C."/>
            <person name="Suvorov A."/>
            <person name="Silva C.J."/>
            <person name="Stanger-Hall K.F."/>
            <person name="Hall D.W."/>
            <person name="Schmitz R.J."/>
            <person name="Nelson D.R."/>
            <person name="Lewis S.M."/>
            <person name="Shigenobu S."/>
            <person name="Bybee S.M."/>
            <person name="Larracuente A.M."/>
            <person name="Oba Y."/>
            <person name="Weng J.K."/>
        </authorList>
    </citation>
    <scope>NUCLEOTIDE SEQUENCE [LARGE SCALE GENOMIC DNA]</scope>
    <source>
        <strain evidence="3">1611_PpyrPB1</strain>
        <tissue evidence="3">Whole body</tissue>
    </source>
</reference>